<evidence type="ECO:0000313" key="1">
    <source>
        <dbReference type="EMBL" id="KAJ8942470.1"/>
    </source>
</evidence>
<reference evidence="1" key="1">
    <citation type="journal article" date="2023" name="Insect Mol. Biol.">
        <title>Genome sequencing provides insights into the evolution of gene families encoding plant cell wall-degrading enzymes in longhorned beetles.</title>
        <authorList>
            <person name="Shin N.R."/>
            <person name="Okamura Y."/>
            <person name="Kirsch R."/>
            <person name="Pauchet Y."/>
        </authorList>
    </citation>
    <scope>NUCLEOTIDE SEQUENCE</scope>
    <source>
        <strain evidence="1">AMC_N1</strain>
    </source>
</reference>
<organism evidence="1 2">
    <name type="scientific">Aromia moschata</name>
    <dbReference type="NCBI Taxonomy" id="1265417"/>
    <lineage>
        <taxon>Eukaryota</taxon>
        <taxon>Metazoa</taxon>
        <taxon>Ecdysozoa</taxon>
        <taxon>Arthropoda</taxon>
        <taxon>Hexapoda</taxon>
        <taxon>Insecta</taxon>
        <taxon>Pterygota</taxon>
        <taxon>Neoptera</taxon>
        <taxon>Endopterygota</taxon>
        <taxon>Coleoptera</taxon>
        <taxon>Polyphaga</taxon>
        <taxon>Cucujiformia</taxon>
        <taxon>Chrysomeloidea</taxon>
        <taxon>Cerambycidae</taxon>
        <taxon>Cerambycinae</taxon>
        <taxon>Callichromatini</taxon>
        <taxon>Aromia</taxon>
    </lineage>
</organism>
<name>A0AAV8XUR9_9CUCU</name>
<evidence type="ECO:0000313" key="2">
    <source>
        <dbReference type="Proteomes" id="UP001162162"/>
    </source>
</evidence>
<dbReference type="AlphaFoldDB" id="A0AAV8XUR9"/>
<comment type="caution">
    <text evidence="1">The sequence shown here is derived from an EMBL/GenBank/DDBJ whole genome shotgun (WGS) entry which is preliminary data.</text>
</comment>
<protein>
    <submittedName>
        <fullName evidence="1">Uncharacterized protein</fullName>
    </submittedName>
</protein>
<dbReference type="Proteomes" id="UP001162162">
    <property type="component" value="Unassembled WGS sequence"/>
</dbReference>
<accession>A0AAV8XUR9</accession>
<gene>
    <name evidence="1" type="ORF">NQ318_017763</name>
</gene>
<keyword evidence="2" id="KW-1185">Reference proteome</keyword>
<proteinExistence type="predicted"/>
<dbReference type="EMBL" id="JAPWTK010000324">
    <property type="protein sequence ID" value="KAJ8942470.1"/>
    <property type="molecule type" value="Genomic_DNA"/>
</dbReference>
<sequence length="234" mass="27643">MYLLGVTMACLANPDTTVRHKERRRLRAQYVYQGRACVPRRFSIFRKLYPLPIYTGTQQSFLNSIWSNIPEKRDIVNTKQPIQLPWDVTRKNLHDAYKEYGQILKPGIRLMGYVDFRHFMKEQFPHVKFCKVEPKNYTQQHQPTQQQTQIQQQNQQIQTIERVRNRYLNKFKSDSLGGGTPNDNTTAQHHQQTFLVAPVPQLLPNGNIMTPQKSHESCHYQYVLVSISEYRLCY</sequence>